<sequence length="185" mass="20406">MRELKAAEAALRGRAADNDAACAGLAAAERDARERIAAERARRAGPRSAWAAVAAEAAALRLRGSCLLVMLLLALALEAVLLLAYISVAIERMKEDEILALSRRYFLLGFLFLPWLWLVNFIYVYPVTRKRPELPPAVRSYAMYSLAGSAVWLVIVVAWLSVYLTQRSSWGAIGDRISAYVPIGR</sequence>
<evidence type="ECO:0000313" key="8">
    <source>
        <dbReference type="EMBL" id="KAL2911576.1"/>
    </source>
</evidence>
<keyword evidence="3 7" id="KW-0812">Transmembrane</keyword>
<comment type="subcellular location">
    <subcellularLocation>
        <location evidence="1">Membrane</location>
        <topology evidence="1">Multi-pass membrane protein</topology>
    </subcellularLocation>
</comment>
<gene>
    <name evidence="8" type="ORF">HK105_208949</name>
</gene>
<evidence type="ECO:0000313" key="9">
    <source>
        <dbReference type="Proteomes" id="UP001527925"/>
    </source>
</evidence>
<comment type="caution">
    <text evidence="8">The sequence shown here is derived from an EMBL/GenBank/DDBJ whole genome shotgun (WGS) entry which is preliminary data.</text>
</comment>
<name>A0ABR4MWE4_9FUNG</name>
<dbReference type="Proteomes" id="UP001527925">
    <property type="component" value="Unassembled WGS sequence"/>
</dbReference>
<evidence type="ECO:0000256" key="1">
    <source>
        <dbReference type="ARBA" id="ARBA00004141"/>
    </source>
</evidence>
<evidence type="ECO:0000256" key="6">
    <source>
        <dbReference type="ARBA" id="ARBA00023136"/>
    </source>
</evidence>
<evidence type="ECO:0000256" key="4">
    <source>
        <dbReference type="ARBA" id="ARBA00022976"/>
    </source>
</evidence>
<keyword evidence="9" id="KW-1185">Reference proteome</keyword>
<dbReference type="EMBL" id="JADGIZ020000099">
    <property type="protein sequence ID" value="KAL2911576.1"/>
    <property type="molecule type" value="Genomic_DNA"/>
</dbReference>
<comment type="similarity">
    <text evidence="2">Belongs to the PEN-2 family.</text>
</comment>
<protein>
    <submittedName>
        <fullName evidence="8">Uncharacterized protein</fullName>
    </submittedName>
</protein>
<keyword evidence="4" id="KW-0914">Notch signaling pathway</keyword>
<evidence type="ECO:0000256" key="3">
    <source>
        <dbReference type="ARBA" id="ARBA00022692"/>
    </source>
</evidence>
<proteinExistence type="inferred from homology"/>
<dbReference type="PANTHER" id="PTHR16318">
    <property type="entry name" value="GAMMA-SECRETASE SUBUNIT PEN-2"/>
    <property type="match status" value="1"/>
</dbReference>
<organism evidence="8 9">
    <name type="scientific">Polyrhizophydium stewartii</name>
    <dbReference type="NCBI Taxonomy" id="2732419"/>
    <lineage>
        <taxon>Eukaryota</taxon>
        <taxon>Fungi</taxon>
        <taxon>Fungi incertae sedis</taxon>
        <taxon>Chytridiomycota</taxon>
        <taxon>Chytridiomycota incertae sedis</taxon>
        <taxon>Chytridiomycetes</taxon>
        <taxon>Rhizophydiales</taxon>
        <taxon>Rhizophydiales incertae sedis</taxon>
        <taxon>Polyrhizophydium</taxon>
    </lineage>
</organism>
<feature type="transmembrane region" description="Helical" evidence="7">
    <location>
        <begin position="105"/>
        <end position="125"/>
    </location>
</feature>
<accession>A0ABR4MWE4</accession>
<keyword evidence="6 7" id="KW-0472">Membrane</keyword>
<feature type="transmembrane region" description="Helical" evidence="7">
    <location>
        <begin position="141"/>
        <end position="164"/>
    </location>
</feature>
<reference evidence="8 9" key="1">
    <citation type="submission" date="2023-09" db="EMBL/GenBank/DDBJ databases">
        <title>Pangenome analysis of Batrachochytrium dendrobatidis and related Chytrids.</title>
        <authorList>
            <person name="Yacoub M.N."/>
            <person name="Stajich J.E."/>
            <person name="James T.Y."/>
        </authorList>
    </citation>
    <scope>NUCLEOTIDE SEQUENCE [LARGE SCALE GENOMIC DNA]</scope>
    <source>
        <strain evidence="8 9">JEL0888</strain>
    </source>
</reference>
<dbReference type="InterPro" id="IPR019379">
    <property type="entry name" value="Gamma_Secretase_Asp_P_PEN2"/>
</dbReference>
<dbReference type="PANTHER" id="PTHR16318:SF0">
    <property type="entry name" value="GAMMA-SECRETASE SUBUNIT PEN-2"/>
    <property type="match status" value="1"/>
</dbReference>
<evidence type="ECO:0000256" key="5">
    <source>
        <dbReference type="ARBA" id="ARBA00022989"/>
    </source>
</evidence>
<dbReference type="Pfam" id="PF10251">
    <property type="entry name" value="PEN-2"/>
    <property type="match status" value="1"/>
</dbReference>
<evidence type="ECO:0000256" key="2">
    <source>
        <dbReference type="ARBA" id="ARBA00009607"/>
    </source>
</evidence>
<keyword evidence="5 7" id="KW-1133">Transmembrane helix</keyword>
<evidence type="ECO:0000256" key="7">
    <source>
        <dbReference type="SAM" id="Phobius"/>
    </source>
</evidence>
<feature type="transmembrane region" description="Helical" evidence="7">
    <location>
        <begin position="67"/>
        <end position="85"/>
    </location>
</feature>